<feature type="transmembrane region" description="Helical" evidence="2">
    <location>
        <begin position="82"/>
        <end position="106"/>
    </location>
</feature>
<organism evidence="3 4">
    <name type="scientific">Tomitella cavernea</name>
    <dbReference type="NCBI Taxonomy" id="1387982"/>
    <lineage>
        <taxon>Bacteria</taxon>
        <taxon>Bacillati</taxon>
        <taxon>Actinomycetota</taxon>
        <taxon>Actinomycetes</taxon>
        <taxon>Mycobacteriales</taxon>
        <taxon>Tomitella</taxon>
    </lineage>
</organism>
<dbReference type="Proteomes" id="UP001500839">
    <property type="component" value="Unassembled WGS sequence"/>
</dbReference>
<accession>A0ABP9CFJ0</accession>
<comment type="caution">
    <text evidence="3">The sequence shown here is derived from an EMBL/GenBank/DDBJ whole genome shotgun (WGS) entry which is preliminary data.</text>
</comment>
<evidence type="ECO:0008006" key="5">
    <source>
        <dbReference type="Google" id="ProtNLM"/>
    </source>
</evidence>
<protein>
    <recommendedName>
        <fullName evidence="5">Protein kinase</fullName>
    </recommendedName>
</protein>
<dbReference type="RefSeq" id="WP_200174722.1">
    <property type="nucleotide sequence ID" value="NZ_BAABKQ010000001.1"/>
</dbReference>
<feature type="region of interest" description="Disordered" evidence="1">
    <location>
        <begin position="1"/>
        <end position="58"/>
    </location>
</feature>
<keyword evidence="4" id="KW-1185">Reference proteome</keyword>
<sequence length="349" mass="36013">MSVPPQTPPDPEHPYGDGPPGDDTPIAYSQTPYGHPGYAHDDPTQQIPLQRPYPQDQGYPLEQAYGYRYAAPPPPPPPKKQWPWVVGAVAVLAVAALIVALVVVLIGDRDTAENAGAVTAPAPATSEASAPDTGTVPTTAEAPTPSVDTGVLPTSGIFKVGSDIQPGEYAVSPADGASGYWERLSCTTGAFECIIANDNVSGPGYLTILPGDVAVRVERLRLVPTGAAPATAPPATTPPPARSGDLPTDGQGFVGRASARCNSDDPAVVAARTGGSLVVICRTGVGRFYYKGVRLEDGAAIEIDDPVPSGSGFTATNDGVQYAISPGALVITQGPTRLADEKVLQYRAR</sequence>
<keyword evidence="2" id="KW-0472">Membrane</keyword>
<evidence type="ECO:0000313" key="4">
    <source>
        <dbReference type="Proteomes" id="UP001500839"/>
    </source>
</evidence>
<proteinExistence type="predicted"/>
<gene>
    <name evidence="3" type="ORF">GCM10023353_09590</name>
</gene>
<dbReference type="EMBL" id="BAABKQ010000001">
    <property type="protein sequence ID" value="GAA4808054.1"/>
    <property type="molecule type" value="Genomic_DNA"/>
</dbReference>
<evidence type="ECO:0000313" key="3">
    <source>
        <dbReference type="EMBL" id="GAA4808054.1"/>
    </source>
</evidence>
<keyword evidence="2" id="KW-0812">Transmembrane</keyword>
<feature type="region of interest" description="Disordered" evidence="1">
    <location>
        <begin position="117"/>
        <end position="148"/>
    </location>
</feature>
<feature type="compositionally biased region" description="Low complexity" evidence="1">
    <location>
        <begin position="117"/>
        <end position="131"/>
    </location>
</feature>
<name>A0ABP9CFJ0_9ACTN</name>
<reference evidence="4" key="1">
    <citation type="journal article" date="2019" name="Int. J. Syst. Evol. Microbiol.">
        <title>The Global Catalogue of Microorganisms (GCM) 10K type strain sequencing project: providing services to taxonomists for standard genome sequencing and annotation.</title>
        <authorList>
            <consortium name="The Broad Institute Genomics Platform"/>
            <consortium name="The Broad Institute Genome Sequencing Center for Infectious Disease"/>
            <person name="Wu L."/>
            <person name="Ma J."/>
        </authorList>
    </citation>
    <scope>NUCLEOTIDE SEQUENCE [LARGE SCALE GENOMIC DNA]</scope>
    <source>
        <strain evidence="4">JCM 18542</strain>
    </source>
</reference>
<keyword evidence="2" id="KW-1133">Transmembrane helix</keyword>
<evidence type="ECO:0000256" key="1">
    <source>
        <dbReference type="SAM" id="MobiDB-lite"/>
    </source>
</evidence>
<evidence type="ECO:0000256" key="2">
    <source>
        <dbReference type="SAM" id="Phobius"/>
    </source>
</evidence>